<dbReference type="Pfam" id="PF05130">
    <property type="entry name" value="FlgN"/>
    <property type="match status" value="1"/>
</dbReference>
<proteinExistence type="inferred from homology"/>
<feature type="compositionally biased region" description="Polar residues" evidence="4">
    <location>
        <begin position="148"/>
        <end position="158"/>
    </location>
</feature>
<evidence type="ECO:0000256" key="4">
    <source>
        <dbReference type="SAM" id="MobiDB-lite"/>
    </source>
</evidence>
<dbReference type="Proteomes" id="UP000182769">
    <property type="component" value="Unassembled WGS sequence"/>
</dbReference>
<gene>
    <name evidence="5" type="ORF">Ga0061065_102205</name>
</gene>
<evidence type="ECO:0000256" key="2">
    <source>
        <dbReference type="ARBA" id="ARBA00007703"/>
    </source>
</evidence>
<keyword evidence="5" id="KW-0966">Cell projection</keyword>
<protein>
    <submittedName>
        <fullName evidence="5">Flagellar biosynthesis/type III secretory pathway chaperone</fullName>
    </submittedName>
</protein>
<evidence type="ECO:0000256" key="3">
    <source>
        <dbReference type="ARBA" id="ARBA00022795"/>
    </source>
</evidence>
<sequence length="158" mass="17771">MIPLAPLFTQIKENLEQLFEVLIRERSALAIATPDDILQLASEKKVLLDNIDSANAKRQSMLIKFGILNPKKPSDEDFLNWLNNQEGLDDIKQLVADCNALLDRCKQANNTNAQILGTLQKRNKDMFEMLQGHNRKNKVYTASGGTRPISSKHTIGRA</sequence>
<dbReference type="EMBL" id="CYHG01000002">
    <property type="protein sequence ID" value="CUB02867.1"/>
    <property type="molecule type" value="Genomic_DNA"/>
</dbReference>
<accession>A0A0K6IHN0</accession>
<keyword evidence="6" id="KW-1185">Reference proteome</keyword>
<feature type="region of interest" description="Disordered" evidence="4">
    <location>
        <begin position="139"/>
        <end position="158"/>
    </location>
</feature>
<dbReference type="Gene3D" id="1.20.58.300">
    <property type="entry name" value="FlgN-like"/>
    <property type="match status" value="1"/>
</dbReference>
<reference evidence="6" key="1">
    <citation type="submission" date="2015-08" db="EMBL/GenBank/DDBJ databases">
        <authorList>
            <person name="Varghese N."/>
        </authorList>
    </citation>
    <scope>NUCLEOTIDE SEQUENCE [LARGE SCALE GENOMIC DNA]</scope>
    <source>
        <strain evidence="6">JCM 18476</strain>
    </source>
</reference>
<dbReference type="AlphaFoldDB" id="A0A0K6IHN0"/>
<evidence type="ECO:0000313" key="6">
    <source>
        <dbReference type="Proteomes" id="UP000182769"/>
    </source>
</evidence>
<dbReference type="InterPro" id="IPR036679">
    <property type="entry name" value="FlgN-like_sf"/>
</dbReference>
<dbReference type="GO" id="GO:0044780">
    <property type="term" value="P:bacterial-type flagellum assembly"/>
    <property type="evidence" value="ECO:0007669"/>
    <property type="project" value="InterPro"/>
</dbReference>
<comment type="similarity">
    <text evidence="2">Belongs to the FlgN family.</text>
</comment>
<dbReference type="OrthoDB" id="6104753at2"/>
<dbReference type="STRING" id="1137284.GCA_001418205_00710"/>
<keyword evidence="5" id="KW-0282">Flagellum</keyword>
<organism evidence="5 6">
    <name type="scientific">Marinomonas fungiae</name>
    <dbReference type="NCBI Taxonomy" id="1137284"/>
    <lineage>
        <taxon>Bacteria</taxon>
        <taxon>Pseudomonadati</taxon>
        <taxon>Pseudomonadota</taxon>
        <taxon>Gammaproteobacteria</taxon>
        <taxon>Oceanospirillales</taxon>
        <taxon>Oceanospirillaceae</taxon>
        <taxon>Marinomonas</taxon>
    </lineage>
</organism>
<dbReference type="SUPFAM" id="SSF140566">
    <property type="entry name" value="FlgN-like"/>
    <property type="match status" value="1"/>
</dbReference>
<keyword evidence="3" id="KW-1005">Bacterial flagellum biogenesis</keyword>
<name>A0A0K6IHN0_9GAMM</name>
<keyword evidence="5" id="KW-0969">Cilium</keyword>
<evidence type="ECO:0000256" key="1">
    <source>
        <dbReference type="ARBA" id="ARBA00002397"/>
    </source>
</evidence>
<comment type="function">
    <text evidence="1">Required for the efficient initiation of filament assembly.</text>
</comment>
<dbReference type="RefSeq" id="WP_055461836.1">
    <property type="nucleotide sequence ID" value="NZ_CYHG01000002.1"/>
</dbReference>
<dbReference type="InterPro" id="IPR007809">
    <property type="entry name" value="FlgN-like"/>
</dbReference>
<evidence type="ECO:0000313" key="5">
    <source>
        <dbReference type="EMBL" id="CUB02867.1"/>
    </source>
</evidence>